<name>D5UE42_CELFN</name>
<protein>
    <submittedName>
        <fullName evidence="1">Uncharacterized protein</fullName>
    </submittedName>
</protein>
<dbReference type="OrthoDB" id="5288829at2"/>
<evidence type="ECO:0000313" key="2">
    <source>
        <dbReference type="Proteomes" id="UP000000849"/>
    </source>
</evidence>
<sequence>MQQALDLRARLRSADDHQFQSAFLELYVHESLDAAGYAVSIHPEVPGGTRRPDFVARRDGAAVYIEAIAPGPSDANRRASARRNDFLDTVNKVGDPNFMLDLDELTVGAAPPPGARLRTELRAWLRSLDPEASYDFANAPAFHWTHEDWTAAFRAIPKAPHARGTTPGDRAIGVYSHMPAAFVDDAPAIRAAIAKKHRAYGELEAPFVVVVGLYIFDTDLDQTTAALYGDVVYEWGRTADGEIVSRAARRPNGYFGAPPGWDNRHVSAVLTVSQLQPWSVPRAETTLWRHPNPAHPLPIGMAFPGDTMDLSTNRLVRGAGLSPADLFALPDPWPRGTAFPPRRKVDPEA</sequence>
<dbReference type="STRING" id="446466.Cfla_3647"/>
<reference evidence="1 2" key="1">
    <citation type="journal article" date="2010" name="Stand. Genomic Sci.">
        <title>Complete genome sequence of Cellulomonas flavigena type strain (134).</title>
        <authorList>
            <person name="Abt B."/>
            <person name="Foster B."/>
            <person name="Lapidus A."/>
            <person name="Clum A."/>
            <person name="Sun H."/>
            <person name="Pukall R."/>
            <person name="Lucas S."/>
            <person name="Glavina Del Rio T."/>
            <person name="Nolan M."/>
            <person name="Tice H."/>
            <person name="Cheng J.F."/>
            <person name="Pitluck S."/>
            <person name="Liolios K."/>
            <person name="Ivanova N."/>
            <person name="Mavromatis K."/>
            <person name="Ovchinnikova G."/>
            <person name="Pati A."/>
            <person name="Goodwin L."/>
            <person name="Chen A."/>
            <person name="Palaniappan K."/>
            <person name="Land M."/>
            <person name="Hauser L."/>
            <person name="Chang Y.J."/>
            <person name="Jeffries C.D."/>
            <person name="Rohde M."/>
            <person name="Goker M."/>
            <person name="Woyke T."/>
            <person name="Bristow J."/>
            <person name="Eisen J.A."/>
            <person name="Markowitz V."/>
            <person name="Hugenholtz P."/>
            <person name="Kyrpides N.C."/>
            <person name="Klenk H.P."/>
        </authorList>
    </citation>
    <scope>NUCLEOTIDE SEQUENCE [LARGE SCALE GENOMIC DNA]</scope>
    <source>
        <strain evidence="2">ATCC 482 / DSM 20109 / BCRC 11376 / JCM 18109 / NBRC 3775 / NCIMB 8073 / NRS 134</strain>
    </source>
</reference>
<evidence type="ECO:0000313" key="1">
    <source>
        <dbReference type="EMBL" id="ADG76518.1"/>
    </source>
</evidence>
<dbReference type="eggNOG" id="ENOG5032SGS">
    <property type="taxonomic scope" value="Bacteria"/>
</dbReference>
<dbReference type="EMBL" id="CP001964">
    <property type="protein sequence ID" value="ADG76518.1"/>
    <property type="molecule type" value="Genomic_DNA"/>
</dbReference>
<keyword evidence="2" id="KW-1185">Reference proteome</keyword>
<organism evidence="1 2">
    <name type="scientific">Cellulomonas flavigena (strain ATCC 482 / DSM 20109 / BCRC 11376 / JCM 18109 / NBRC 3775 / NCIMB 8073 / NRS 134)</name>
    <dbReference type="NCBI Taxonomy" id="446466"/>
    <lineage>
        <taxon>Bacteria</taxon>
        <taxon>Bacillati</taxon>
        <taxon>Actinomycetota</taxon>
        <taxon>Actinomycetes</taxon>
        <taxon>Micrococcales</taxon>
        <taxon>Cellulomonadaceae</taxon>
        <taxon>Cellulomonas</taxon>
    </lineage>
</organism>
<dbReference type="AlphaFoldDB" id="D5UE42"/>
<accession>D5UE42</accession>
<gene>
    <name evidence="1" type="ordered locus">Cfla_3647</name>
</gene>
<proteinExistence type="predicted"/>
<dbReference type="Proteomes" id="UP000000849">
    <property type="component" value="Chromosome"/>
</dbReference>
<dbReference type="HOGENOM" id="CLU_059368_0_0_11"/>
<dbReference type="RefSeq" id="WP_013118846.1">
    <property type="nucleotide sequence ID" value="NC_014151.1"/>
</dbReference>
<dbReference type="KEGG" id="cfl:Cfla_3647"/>